<dbReference type="PANTHER" id="PTHR12149:SF8">
    <property type="entry name" value="PROTEIN-RIBULOSAMINE 3-KINASE"/>
    <property type="match status" value="1"/>
</dbReference>
<gene>
    <name evidence="3" type="ORF">C8N44_13222</name>
</gene>
<dbReference type="Gene3D" id="3.90.1200.10">
    <property type="match status" value="1"/>
</dbReference>
<dbReference type="PANTHER" id="PTHR12149">
    <property type="entry name" value="FRUCTOSAMINE 3 KINASE-RELATED PROTEIN"/>
    <property type="match status" value="1"/>
</dbReference>
<organism evidence="3 4">
    <name type="scientific">Allosediminivita pacifica</name>
    <dbReference type="NCBI Taxonomy" id="1267769"/>
    <lineage>
        <taxon>Bacteria</taxon>
        <taxon>Pseudomonadati</taxon>
        <taxon>Pseudomonadota</taxon>
        <taxon>Alphaproteobacteria</taxon>
        <taxon>Rhodobacterales</taxon>
        <taxon>Paracoccaceae</taxon>
        <taxon>Allosediminivita</taxon>
    </lineage>
</organism>
<dbReference type="PIRSF" id="PIRSF006221">
    <property type="entry name" value="Ketosamine-3-kinase"/>
    <property type="match status" value="1"/>
</dbReference>
<dbReference type="InterPro" id="IPR011009">
    <property type="entry name" value="Kinase-like_dom_sf"/>
</dbReference>
<dbReference type="EMBL" id="QBKN01000032">
    <property type="protein sequence ID" value="PTX41117.1"/>
    <property type="molecule type" value="Genomic_DNA"/>
</dbReference>
<evidence type="ECO:0000256" key="2">
    <source>
        <dbReference type="PIRNR" id="PIRNR006221"/>
    </source>
</evidence>
<evidence type="ECO:0000313" key="4">
    <source>
        <dbReference type="Proteomes" id="UP000244069"/>
    </source>
</evidence>
<keyword evidence="2 3" id="KW-0418">Kinase</keyword>
<comment type="similarity">
    <text evidence="1 2">Belongs to the fructosamine kinase family.</text>
</comment>
<dbReference type="GO" id="GO:0016301">
    <property type="term" value="F:kinase activity"/>
    <property type="evidence" value="ECO:0007669"/>
    <property type="project" value="UniProtKB-UniRule"/>
</dbReference>
<protein>
    <submittedName>
        <fullName evidence="3">Fructosamine-3-kinase</fullName>
    </submittedName>
</protein>
<dbReference type="AlphaFoldDB" id="A0A2T6ABF6"/>
<keyword evidence="2" id="KW-0808">Transferase</keyword>
<dbReference type="SUPFAM" id="SSF56112">
    <property type="entry name" value="Protein kinase-like (PK-like)"/>
    <property type="match status" value="1"/>
</dbReference>
<evidence type="ECO:0000256" key="1">
    <source>
        <dbReference type="ARBA" id="ARBA00009460"/>
    </source>
</evidence>
<accession>A0A2T6ABF6</accession>
<comment type="caution">
    <text evidence="3">The sequence shown here is derived from an EMBL/GenBank/DDBJ whole genome shotgun (WGS) entry which is preliminary data.</text>
</comment>
<evidence type="ECO:0000313" key="3">
    <source>
        <dbReference type="EMBL" id="PTX41117.1"/>
    </source>
</evidence>
<dbReference type="OrthoDB" id="5291879at2"/>
<keyword evidence="4" id="KW-1185">Reference proteome</keyword>
<dbReference type="Proteomes" id="UP000244069">
    <property type="component" value="Unassembled WGS sequence"/>
</dbReference>
<name>A0A2T6ABF6_9RHOB</name>
<sequence length="272" mass="29931">MTTELQESWYAEVAAVFGSEVAETKPVQGGDISEVLHVRLEDGQELAVKRGPYVGTEARMLQAMSVAGAPVPTVLHQGGRLLCLDWLEETGASPAGWKALGKGLRILHNVESGEYGWIEDYSLGSVPMLNGAQEDWPSFWAENRLMPMTEGIPRDLAARVYTLARTLGDRLPEKPQAALLHGDMWSGNALFSGKEAWLIDPACYHGHAEVDLAMLELFGTPDAAFWDGYGSEEPERSERTAVYQLWPALTHLRLFGESYRGMVERLLDSVGA</sequence>
<dbReference type="Gene3D" id="3.30.200.20">
    <property type="entry name" value="Phosphorylase Kinase, domain 1"/>
    <property type="match status" value="1"/>
</dbReference>
<dbReference type="RefSeq" id="WP_107978439.1">
    <property type="nucleotide sequence ID" value="NZ_BMEZ01000030.1"/>
</dbReference>
<reference evidence="3 4" key="1">
    <citation type="submission" date="2018-04" db="EMBL/GenBank/DDBJ databases">
        <title>Genomic Encyclopedia of Archaeal and Bacterial Type Strains, Phase II (KMG-II): from individual species to whole genera.</title>
        <authorList>
            <person name="Goeker M."/>
        </authorList>
    </citation>
    <scope>NUCLEOTIDE SEQUENCE [LARGE SCALE GENOMIC DNA]</scope>
    <source>
        <strain evidence="3 4">DSM 29329</strain>
    </source>
</reference>
<dbReference type="Pfam" id="PF03881">
    <property type="entry name" value="Fructosamin_kin"/>
    <property type="match status" value="1"/>
</dbReference>
<dbReference type="InterPro" id="IPR016477">
    <property type="entry name" value="Fructo-/Ketosamine-3-kinase"/>
</dbReference>
<proteinExistence type="inferred from homology"/>